<dbReference type="AlphaFoldDB" id="A0AAN5DGQ1"/>
<comment type="caution">
    <text evidence="1">The sequence shown here is derived from an EMBL/GenBank/DDBJ whole genome shotgun (WGS) entry which is preliminary data.</text>
</comment>
<protein>
    <submittedName>
        <fullName evidence="1">Uncharacterized protein</fullName>
    </submittedName>
</protein>
<dbReference type="Proteomes" id="UP001328107">
    <property type="component" value="Unassembled WGS sequence"/>
</dbReference>
<proteinExistence type="predicted"/>
<feature type="non-terminal residue" evidence="1">
    <location>
        <position position="1"/>
    </location>
</feature>
<name>A0AAN5DGQ1_9BILA</name>
<accession>A0AAN5DGQ1</accession>
<dbReference type="EMBL" id="BTRK01000006">
    <property type="protein sequence ID" value="GMR61419.1"/>
    <property type="molecule type" value="Genomic_DNA"/>
</dbReference>
<organism evidence="1 2">
    <name type="scientific">Pristionchus mayeri</name>
    <dbReference type="NCBI Taxonomy" id="1317129"/>
    <lineage>
        <taxon>Eukaryota</taxon>
        <taxon>Metazoa</taxon>
        <taxon>Ecdysozoa</taxon>
        <taxon>Nematoda</taxon>
        <taxon>Chromadorea</taxon>
        <taxon>Rhabditida</taxon>
        <taxon>Rhabditina</taxon>
        <taxon>Diplogasteromorpha</taxon>
        <taxon>Diplogasteroidea</taxon>
        <taxon>Neodiplogasteridae</taxon>
        <taxon>Pristionchus</taxon>
    </lineage>
</organism>
<evidence type="ECO:0000313" key="1">
    <source>
        <dbReference type="EMBL" id="GMR61419.1"/>
    </source>
</evidence>
<reference evidence="2" key="1">
    <citation type="submission" date="2022-10" db="EMBL/GenBank/DDBJ databases">
        <title>Genome assembly of Pristionchus species.</title>
        <authorList>
            <person name="Yoshida K."/>
            <person name="Sommer R.J."/>
        </authorList>
    </citation>
    <scope>NUCLEOTIDE SEQUENCE [LARGE SCALE GENOMIC DNA]</scope>
    <source>
        <strain evidence="2">RS5460</strain>
    </source>
</reference>
<gene>
    <name evidence="1" type="ORF">PMAYCL1PPCAC_31614</name>
</gene>
<evidence type="ECO:0000313" key="2">
    <source>
        <dbReference type="Proteomes" id="UP001328107"/>
    </source>
</evidence>
<sequence>RLRNFTHDARLPKTTEVSRKECQYKERLDWTDRRLPEDSNIEHQKLHVHYVAQKHADMPLKMLKMETKRQFRCRENGVPSKHDVFGCSKNANMRNLWGFSSLLTIQFRFLDVKLRHLRETR</sequence>
<keyword evidence="2" id="KW-1185">Reference proteome</keyword>